<dbReference type="PROSITE" id="PS50885">
    <property type="entry name" value="HAMP"/>
    <property type="match status" value="1"/>
</dbReference>
<dbReference type="InterPro" id="IPR003660">
    <property type="entry name" value="HAMP_dom"/>
</dbReference>
<keyword evidence="1 3" id="KW-0807">Transducer</keyword>
<dbReference type="KEGG" id="naci:NUH88_19965"/>
<reference evidence="7" key="1">
    <citation type="submission" date="2022-08" db="EMBL/GenBank/DDBJ databases">
        <title>Nisaea acidiphila sp. nov., isolated from a marine algal debris and emended description of the genus Nisaea Urios et al. 2008.</title>
        <authorList>
            <person name="Kwon K."/>
        </authorList>
    </citation>
    <scope>NUCLEOTIDE SEQUENCE</scope>
    <source>
        <strain evidence="7">MEBiC11861</strain>
    </source>
</reference>
<evidence type="ECO:0000256" key="1">
    <source>
        <dbReference type="ARBA" id="ARBA00023224"/>
    </source>
</evidence>
<evidence type="ECO:0000256" key="2">
    <source>
        <dbReference type="ARBA" id="ARBA00029447"/>
    </source>
</evidence>
<gene>
    <name evidence="7" type="ORF">NUH88_19965</name>
</gene>
<dbReference type="SUPFAM" id="SSF58104">
    <property type="entry name" value="Methyl-accepting chemotaxis protein (MCP) signaling domain"/>
    <property type="match status" value="1"/>
</dbReference>
<feature type="domain" description="Methyl-accepting transducer" evidence="5">
    <location>
        <begin position="317"/>
        <end position="539"/>
    </location>
</feature>
<dbReference type="CDD" id="cd06225">
    <property type="entry name" value="HAMP"/>
    <property type="match status" value="1"/>
</dbReference>
<feature type="domain" description="HAMP" evidence="6">
    <location>
        <begin position="231"/>
        <end position="276"/>
    </location>
</feature>
<dbReference type="GO" id="GO:0016020">
    <property type="term" value="C:membrane"/>
    <property type="evidence" value="ECO:0007669"/>
    <property type="project" value="InterPro"/>
</dbReference>
<dbReference type="Pfam" id="PF00015">
    <property type="entry name" value="MCPsignal"/>
    <property type="match status" value="1"/>
</dbReference>
<dbReference type="PROSITE" id="PS50111">
    <property type="entry name" value="CHEMOTAXIS_TRANSDUC_2"/>
    <property type="match status" value="1"/>
</dbReference>
<dbReference type="RefSeq" id="WP_257768461.1">
    <property type="nucleotide sequence ID" value="NZ_CP102480.1"/>
</dbReference>
<evidence type="ECO:0000259" key="5">
    <source>
        <dbReference type="PROSITE" id="PS50111"/>
    </source>
</evidence>
<evidence type="ECO:0000256" key="4">
    <source>
        <dbReference type="SAM" id="Coils"/>
    </source>
</evidence>
<dbReference type="Gene3D" id="1.10.287.950">
    <property type="entry name" value="Methyl-accepting chemotaxis protein"/>
    <property type="match status" value="1"/>
</dbReference>
<dbReference type="SMART" id="SM00283">
    <property type="entry name" value="MA"/>
    <property type="match status" value="1"/>
</dbReference>
<comment type="similarity">
    <text evidence="2">Belongs to the methyl-accepting chemotaxis (MCP) protein family.</text>
</comment>
<sequence>MRISQKVTAAVGAVVLLVAGLAIYTQVVIKEMVPEIEAELSHGREQKEHVFPLAATVQDIKFHVVQVQQWLTDISATRGLDGLNDGFDVAAEHAALFHQAVAEAKAHAEALDLRAELPLLEKVEASFEPYYEAGQAMARAYVDGGPEAGNKMMGGFDSAAEAMAESVDAVAVALNRQINQRIDRTVAQAEEILRKQEVIGQTILVLSALSALLVLAVGIYFRVSALSKFAELAGAMREVAEGNVALDVPFVSRNDEVGEMATSLESFRKSELERRDLEERNRAAEVAAKQERDAAVDAMAKTVENEAGHASETVSSTSERLFKIAQSMAGSATHVQDRATAASAAAEQSLASSEAVASSATQLFSSIKEISTLVAEASAVTSQATTEAGRSRQVIGGMAEAAGKVSDVVGLISEIAEQTNLLALNATIEAARAGEAGKGFAVVASEVKALANQTQSATGEITTQINEMRAITDEAVSAIEKVLSVVERIDGSSTSISAAVEQQEAATGEIARTVQSAAEGAREVTQLAEDVSREARQVDQEANDVRVIVDSLSSDITGLRDAIVRAVRAAS</sequence>
<protein>
    <submittedName>
        <fullName evidence="7">Methyl-accepting chemotaxis protein</fullName>
    </submittedName>
</protein>
<dbReference type="Pfam" id="PF00672">
    <property type="entry name" value="HAMP"/>
    <property type="match status" value="1"/>
</dbReference>
<feature type="coiled-coil region" evidence="4">
    <location>
        <begin position="267"/>
        <end position="294"/>
    </location>
</feature>
<keyword evidence="4" id="KW-0175">Coiled coil</keyword>
<evidence type="ECO:0000259" key="6">
    <source>
        <dbReference type="PROSITE" id="PS50885"/>
    </source>
</evidence>
<name>A0A9J7AQZ6_9PROT</name>
<dbReference type="SMART" id="SM00304">
    <property type="entry name" value="HAMP"/>
    <property type="match status" value="2"/>
</dbReference>
<dbReference type="AlphaFoldDB" id="A0A9J7AQZ6"/>
<dbReference type="EMBL" id="CP102480">
    <property type="protein sequence ID" value="UUX49663.1"/>
    <property type="molecule type" value="Genomic_DNA"/>
</dbReference>
<dbReference type="Gene3D" id="6.10.340.10">
    <property type="match status" value="1"/>
</dbReference>
<keyword evidence="8" id="KW-1185">Reference proteome</keyword>
<dbReference type="InterPro" id="IPR004089">
    <property type="entry name" value="MCPsignal_dom"/>
</dbReference>
<dbReference type="PANTHER" id="PTHR32089:SF112">
    <property type="entry name" value="LYSOZYME-LIKE PROTEIN-RELATED"/>
    <property type="match status" value="1"/>
</dbReference>
<organism evidence="7 8">
    <name type="scientific">Nisaea acidiphila</name>
    <dbReference type="NCBI Taxonomy" id="1862145"/>
    <lineage>
        <taxon>Bacteria</taxon>
        <taxon>Pseudomonadati</taxon>
        <taxon>Pseudomonadota</taxon>
        <taxon>Alphaproteobacteria</taxon>
        <taxon>Rhodospirillales</taxon>
        <taxon>Thalassobaculaceae</taxon>
        <taxon>Nisaea</taxon>
    </lineage>
</organism>
<accession>A0A9J7AQZ6</accession>
<evidence type="ECO:0000313" key="8">
    <source>
        <dbReference type="Proteomes" id="UP001060336"/>
    </source>
</evidence>
<evidence type="ECO:0000313" key="7">
    <source>
        <dbReference type="EMBL" id="UUX49663.1"/>
    </source>
</evidence>
<dbReference type="Proteomes" id="UP001060336">
    <property type="component" value="Chromosome"/>
</dbReference>
<dbReference type="PANTHER" id="PTHR32089">
    <property type="entry name" value="METHYL-ACCEPTING CHEMOTAXIS PROTEIN MCPB"/>
    <property type="match status" value="1"/>
</dbReference>
<proteinExistence type="inferred from homology"/>
<dbReference type="GO" id="GO:0007165">
    <property type="term" value="P:signal transduction"/>
    <property type="evidence" value="ECO:0007669"/>
    <property type="project" value="UniProtKB-KW"/>
</dbReference>
<evidence type="ECO:0000256" key="3">
    <source>
        <dbReference type="PROSITE-ProRule" id="PRU00284"/>
    </source>
</evidence>